<accession>A0AAP5TDV8</accession>
<proteinExistence type="predicted"/>
<dbReference type="AlphaFoldDB" id="A0AAP5TDV8"/>
<evidence type="ECO:0000313" key="2">
    <source>
        <dbReference type="EMBL" id="MDV7695146.1"/>
    </source>
</evidence>
<feature type="transmembrane region" description="Helical" evidence="1">
    <location>
        <begin position="12"/>
        <end position="33"/>
    </location>
</feature>
<dbReference type="Pfam" id="PF07314">
    <property type="entry name" value="Lit"/>
    <property type="match status" value="1"/>
</dbReference>
<dbReference type="NCBIfam" id="TIGR01906">
    <property type="entry name" value="integ_TIGR01906"/>
    <property type="match status" value="1"/>
</dbReference>
<sequence>MRMRRIGQWIGFHFFGISLAIFLVINCTFLYSWSLKWYNVQTAVSLSHKEIMHNYHQLIAYLSFPWIEHLHMTDFPSSSTGLQHFSDVKSLFMLNEGVLILSAIVFFFFIRELVKTKTLWQLIRPLQVTAVVPLFIGAMMSISFDQFFVIFHEVLFRNSDWIFDPQKDPVINVLPEEFFLQCFVLFFVFVEIFYLFFIWLGKRQIKK</sequence>
<evidence type="ECO:0000313" key="5">
    <source>
        <dbReference type="Proteomes" id="UP001275867"/>
    </source>
</evidence>
<dbReference type="EMBL" id="LXND01000081">
    <property type="protein sequence ID" value="OAD63336.1"/>
    <property type="molecule type" value="Genomic_DNA"/>
</dbReference>
<dbReference type="Proteomes" id="UP001275867">
    <property type="component" value="Unassembled WGS sequence"/>
</dbReference>
<keyword evidence="1" id="KW-1133">Transmembrane helix</keyword>
<evidence type="ECO:0000256" key="1">
    <source>
        <dbReference type="SAM" id="Phobius"/>
    </source>
</evidence>
<feature type="transmembrane region" description="Helical" evidence="1">
    <location>
        <begin position="131"/>
        <end position="151"/>
    </location>
</feature>
<keyword evidence="1" id="KW-0812">Transmembrane</keyword>
<keyword evidence="1" id="KW-0472">Membrane</keyword>
<dbReference type="RefSeq" id="WP_068808001.1">
    <property type="nucleotide sequence ID" value="NZ_CP168675.1"/>
</dbReference>
<evidence type="ECO:0000313" key="4">
    <source>
        <dbReference type="Proteomes" id="UP000077280"/>
    </source>
</evidence>
<keyword evidence="4" id="KW-1185">Reference proteome</keyword>
<comment type="caution">
    <text evidence="2">The sequence shown here is derived from an EMBL/GenBank/DDBJ whole genome shotgun (WGS) entry which is preliminary data.</text>
</comment>
<name>A0AAP5TDV8_9LACO</name>
<feature type="transmembrane region" description="Helical" evidence="1">
    <location>
        <begin position="91"/>
        <end position="110"/>
    </location>
</feature>
<feature type="transmembrane region" description="Helical" evidence="1">
    <location>
        <begin position="178"/>
        <end position="200"/>
    </location>
</feature>
<dbReference type="Proteomes" id="UP000077280">
    <property type="component" value="Unassembled WGS sequence"/>
</dbReference>
<evidence type="ECO:0000313" key="3">
    <source>
        <dbReference type="EMBL" id="OAD63336.1"/>
    </source>
</evidence>
<reference evidence="2" key="2">
    <citation type="submission" date="2019-10" db="EMBL/GenBank/DDBJ databases">
        <title>Malate fermentation in French cider.</title>
        <authorList>
            <person name="Cousin F.J."/>
            <person name="Medina Fernandez S."/>
            <person name="Misery B."/>
            <person name="Laplace J.-M."/>
            <person name="Cretenet M."/>
        </authorList>
    </citation>
    <scope>NUCLEOTIDE SEQUENCE</scope>
    <source>
        <strain evidence="2">UCMA15901</strain>
    </source>
</reference>
<dbReference type="InterPro" id="IPR010178">
    <property type="entry name" value="Lit"/>
</dbReference>
<gene>
    <name evidence="3" type="ORF">A7K95_10135</name>
    <name evidence="2" type="ORF">GA842_09865</name>
</gene>
<organism evidence="2 5">
    <name type="scientific">Pediococcus parvulus</name>
    <dbReference type="NCBI Taxonomy" id="54062"/>
    <lineage>
        <taxon>Bacteria</taxon>
        <taxon>Bacillati</taxon>
        <taxon>Bacillota</taxon>
        <taxon>Bacilli</taxon>
        <taxon>Lactobacillales</taxon>
        <taxon>Lactobacillaceae</taxon>
        <taxon>Pediococcus</taxon>
    </lineage>
</organism>
<reference evidence="3 4" key="1">
    <citation type="submission" date="2016-05" db="EMBL/GenBank/DDBJ databases">
        <title>Draft genome sequence of Pediococcus parvulus 2.6, a probiotic beta-glucan producer strain.</title>
        <authorList>
            <person name="Mohedano M.L."/>
            <person name="Perez-Ramos A."/>
            <person name="Duenas M.T."/>
            <person name="Lamontanara A."/>
            <person name="Orru L."/>
            <person name="Spano G."/>
            <person name="Capozzi V."/>
            <person name="Lopez P."/>
        </authorList>
    </citation>
    <scope>NUCLEOTIDE SEQUENCE [LARGE SCALE GENOMIC DNA]</scope>
    <source>
        <strain evidence="3 4">2.6</strain>
    </source>
</reference>
<dbReference type="EMBL" id="WERX01000042">
    <property type="protein sequence ID" value="MDV7695146.1"/>
    <property type="molecule type" value="Genomic_DNA"/>
</dbReference>
<protein>
    <submittedName>
        <fullName evidence="2">TIGR01906 family membrane protein</fullName>
    </submittedName>
</protein>